<dbReference type="Pfam" id="PF19877">
    <property type="entry name" value="DUF6350"/>
    <property type="match status" value="1"/>
</dbReference>
<proteinExistence type="predicted"/>
<feature type="transmembrane region" description="Helical" evidence="1">
    <location>
        <begin position="183"/>
        <end position="200"/>
    </location>
</feature>
<name>A0A6J7HNK1_9ZZZZ</name>
<reference evidence="2" key="1">
    <citation type="submission" date="2020-05" db="EMBL/GenBank/DDBJ databases">
        <authorList>
            <person name="Chiriac C."/>
            <person name="Salcher M."/>
            <person name="Ghai R."/>
            <person name="Kavagutti S V."/>
        </authorList>
    </citation>
    <scope>NUCLEOTIDE SEQUENCE</scope>
</reference>
<evidence type="ECO:0000313" key="2">
    <source>
        <dbReference type="EMBL" id="CAB4920978.1"/>
    </source>
</evidence>
<feature type="transmembrane region" description="Helical" evidence="1">
    <location>
        <begin position="107"/>
        <end position="133"/>
    </location>
</feature>
<gene>
    <name evidence="2" type="ORF">UFOPK3610_01410</name>
</gene>
<organism evidence="2">
    <name type="scientific">freshwater metagenome</name>
    <dbReference type="NCBI Taxonomy" id="449393"/>
    <lineage>
        <taxon>unclassified sequences</taxon>
        <taxon>metagenomes</taxon>
        <taxon>ecological metagenomes</taxon>
    </lineage>
</organism>
<evidence type="ECO:0000256" key="1">
    <source>
        <dbReference type="SAM" id="Phobius"/>
    </source>
</evidence>
<dbReference type="EMBL" id="CAFBMR010000065">
    <property type="protein sequence ID" value="CAB4920978.1"/>
    <property type="molecule type" value="Genomic_DNA"/>
</dbReference>
<protein>
    <submittedName>
        <fullName evidence="2">Unannotated protein</fullName>
    </submittedName>
</protein>
<accession>A0A6J7HNK1</accession>
<keyword evidence="1" id="KW-1133">Transmembrane helix</keyword>
<sequence length="426" mass="43569">MSTESAVPEWQPDLEPYAKPTRPPAEIVEFPVVVRQTRDIAVAPRPRRAPMRVGLSPALSGIIGGATAVGLGILIVAVPVALIWVFITGDGLAAGLRAGVTMWLGAQSVPITISGVGMSLLPWGFGLVLLLVISAVAKWTARMSGLTAAHKRQVMGLSVVAAVVYAGLAAGLCSLGTSGAALPARAAGTGVFVLIVWWWSAAGRTGARQEAFANLPDHVRIGLRSAVPALGLLAGAAALALLVSLVVHRGEFTAMLTAPGDALGIAALGLLMIGYLPVALSWSLAYLLGPGFTISAGVVISPLTQSTTEVTLPAMPWLAGMPTGGGVLTMVILVPVGLIAGVVLSRRLRAIARWQSRAVGIGVAAVTTGAIVGLACRLSAGAAGMDRLAFIGPNSIAIALVAVLVVALGATLVEVARYVRRRFRED</sequence>
<feature type="transmembrane region" description="Helical" evidence="1">
    <location>
        <begin position="154"/>
        <end position="177"/>
    </location>
</feature>
<feature type="transmembrane region" description="Helical" evidence="1">
    <location>
        <begin position="221"/>
        <end position="246"/>
    </location>
</feature>
<keyword evidence="1" id="KW-0472">Membrane</keyword>
<feature type="transmembrane region" description="Helical" evidence="1">
    <location>
        <begin position="252"/>
        <end position="276"/>
    </location>
</feature>
<dbReference type="InterPro" id="IPR045931">
    <property type="entry name" value="DUF6350"/>
</dbReference>
<feature type="transmembrane region" description="Helical" evidence="1">
    <location>
        <begin position="323"/>
        <end position="344"/>
    </location>
</feature>
<dbReference type="AlphaFoldDB" id="A0A6J7HNK1"/>
<feature type="transmembrane region" description="Helical" evidence="1">
    <location>
        <begin position="58"/>
        <end position="87"/>
    </location>
</feature>
<feature type="transmembrane region" description="Helical" evidence="1">
    <location>
        <begin position="395"/>
        <end position="416"/>
    </location>
</feature>
<feature type="transmembrane region" description="Helical" evidence="1">
    <location>
        <begin position="283"/>
        <end position="303"/>
    </location>
</feature>
<feature type="transmembrane region" description="Helical" evidence="1">
    <location>
        <begin position="356"/>
        <end position="375"/>
    </location>
</feature>
<keyword evidence="1" id="KW-0812">Transmembrane</keyword>